<reference evidence="5" key="2">
    <citation type="submission" date="2025-09" db="UniProtKB">
        <authorList>
            <consortium name="Ensembl"/>
        </authorList>
    </citation>
    <scope>IDENTIFICATION</scope>
</reference>
<dbReference type="InParanoid" id="A0A672KJP3"/>
<accession>A0A672KJP3</accession>
<feature type="domain" description="TROVE" evidence="4">
    <location>
        <begin position="14"/>
        <end position="333"/>
    </location>
</feature>
<keyword evidence="2" id="KW-0963">Cytoplasm</keyword>
<gene>
    <name evidence="5" type="primary">LOC107579204</name>
</gene>
<keyword evidence="6" id="KW-1185">Reference proteome</keyword>
<dbReference type="InterPro" id="IPR040322">
    <property type="entry name" value="TROVE2"/>
</dbReference>
<proteinExistence type="predicted"/>
<protein>
    <submittedName>
        <fullName evidence="5">60 kDa SS-A/Ro ribonucleoprotein-like</fullName>
    </submittedName>
</protein>
<dbReference type="PROSITE" id="PS50988">
    <property type="entry name" value="TROVE"/>
    <property type="match status" value="1"/>
</dbReference>
<evidence type="ECO:0000313" key="5">
    <source>
        <dbReference type="Ensembl" id="ENSSGRP00000010251.1"/>
    </source>
</evidence>
<dbReference type="GO" id="GO:0003723">
    <property type="term" value="F:RNA binding"/>
    <property type="evidence" value="ECO:0007669"/>
    <property type="project" value="InterPro"/>
</dbReference>
<dbReference type="GO" id="GO:1990904">
    <property type="term" value="C:ribonucleoprotein complex"/>
    <property type="evidence" value="ECO:0007669"/>
    <property type="project" value="TreeGrafter"/>
</dbReference>
<evidence type="ECO:0000313" key="6">
    <source>
        <dbReference type="Proteomes" id="UP000472262"/>
    </source>
</evidence>
<evidence type="ECO:0000256" key="2">
    <source>
        <dbReference type="ARBA" id="ARBA00022490"/>
    </source>
</evidence>
<dbReference type="InterPro" id="IPR008858">
    <property type="entry name" value="TROVE_dom"/>
</dbReference>
<dbReference type="Ensembl" id="ENSSGRT00000011131.1">
    <property type="protein sequence ID" value="ENSSGRP00000010251.1"/>
    <property type="gene ID" value="ENSSGRG00000006800.1"/>
</dbReference>
<reference evidence="5" key="1">
    <citation type="submission" date="2025-08" db="UniProtKB">
        <authorList>
            <consortium name="Ensembl"/>
        </authorList>
    </citation>
    <scope>IDENTIFICATION</scope>
</reference>
<dbReference type="AlphaFoldDB" id="A0A672KJP3"/>
<evidence type="ECO:0000256" key="3">
    <source>
        <dbReference type="ARBA" id="ARBA00022723"/>
    </source>
</evidence>
<dbReference type="InterPro" id="IPR037214">
    <property type="entry name" value="TROVE_dom_sf"/>
</dbReference>
<evidence type="ECO:0000256" key="1">
    <source>
        <dbReference type="ARBA" id="ARBA00004496"/>
    </source>
</evidence>
<dbReference type="SUPFAM" id="SSF140864">
    <property type="entry name" value="TROVE domain-like"/>
    <property type="match status" value="1"/>
</dbReference>
<keyword evidence="3" id="KW-0479">Metal-binding</keyword>
<evidence type="ECO:0000259" key="4">
    <source>
        <dbReference type="PROSITE" id="PS50988"/>
    </source>
</evidence>
<dbReference type="PANTHER" id="PTHR14202">
    <property type="entry name" value="60 KDA RIBONUCLEOPROTEIN SSA/RO"/>
    <property type="match status" value="1"/>
</dbReference>
<dbReference type="GO" id="GO:0005737">
    <property type="term" value="C:cytoplasm"/>
    <property type="evidence" value="ECO:0007669"/>
    <property type="project" value="UniProtKB-SubCell"/>
</dbReference>
<dbReference type="GO" id="GO:0046872">
    <property type="term" value="F:metal ion binding"/>
    <property type="evidence" value="ECO:0007669"/>
    <property type="project" value="UniProtKB-KW"/>
</dbReference>
<comment type="subcellular location">
    <subcellularLocation>
        <location evidence="1">Cytoplasm</location>
    </subcellularLocation>
</comment>
<dbReference type="PANTHER" id="PTHR14202:SF0">
    <property type="entry name" value="RNA-BINDING PROTEIN RO60"/>
    <property type="match status" value="1"/>
</dbReference>
<dbReference type="Proteomes" id="UP000472262">
    <property type="component" value="Unassembled WGS sequence"/>
</dbReference>
<name>A0A672KJP3_SINGR</name>
<sequence>MDPASLPEQLSVVNEQVLNSSGRSVTAAVSLRRFLCYGSESATYSTRECALGIESALALMQLIEGGRGCEVVEEIRRSNLEGRAVRANPSLFALAVCSQHADCRTRQAALRALKDLCRTPAQLFTFVQYKKELRQGSGMWGRALRRAVTDWYNSQDGMSLARTVTKCKHRAGWSHQDLLRLSHMKPANDSECWKGVQEAYGDKETSEDVQKVFAYLEAVEKAKRCTDEQELIHLIEEQRLEKEQILTNHLKSKEVWKALLKEMPMAVLLKHLGNLTANKVLAAASADVAAHFKTMVASSKYMNVIALDTKWCLQTIDTRAFIRTLIKSHYLAT</sequence>
<organism evidence="5 6">
    <name type="scientific">Sinocyclocheilus grahami</name>
    <name type="common">Dianchi golden-line fish</name>
    <name type="synonym">Barbus grahami</name>
    <dbReference type="NCBI Taxonomy" id="75366"/>
    <lineage>
        <taxon>Eukaryota</taxon>
        <taxon>Metazoa</taxon>
        <taxon>Chordata</taxon>
        <taxon>Craniata</taxon>
        <taxon>Vertebrata</taxon>
        <taxon>Euteleostomi</taxon>
        <taxon>Actinopterygii</taxon>
        <taxon>Neopterygii</taxon>
        <taxon>Teleostei</taxon>
        <taxon>Ostariophysi</taxon>
        <taxon>Cypriniformes</taxon>
        <taxon>Cyprinidae</taxon>
        <taxon>Cyprininae</taxon>
        <taxon>Sinocyclocheilus</taxon>
    </lineage>
</organism>
<dbReference type="Pfam" id="PF05731">
    <property type="entry name" value="TROVE"/>
    <property type="match status" value="1"/>
</dbReference>